<dbReference type="EMBL" id="CAFBRA010000003">
    <property type="protein sequence ID" value="CAB5071200.1"/>
    <property type="molecule type" value="Genomic_DNA"/>
</dbReference>
<dbReference type="Gene3D" id="3.40.190.10">
    <property type="entry name" value="Periplasmic binding protein-like II"/>
    <property type="match status" value="2"/>
</dbReference>
<dbReference type="AlphaFoldDB" id="A0A6J6R5R6"/>
<dbReference type="SUPFAM" id="SSF53850">
    <property type="entry name" value="Periplasmic binding protein-like II"/>
    <property type="match status" value="1"/>
</dbReference>
<evidence type="ECO:0000313" key="2">
    <source>
        <dbReference type="EMBL" id="CAB4774572.1"/>
    </source>
</evidence>
<reference evidence="1" key="1">
    <citation type="submission" date="2020-05" db="EMBL/GenBank/DDBJ databases">
        <authorList>
            <person name="Chiriac C."/>
            <person name="Salcher M."/>
            <person name="Ghai R."/>
            <person name="Kavagutti S V."/>
        </authorList>
    </citation>
    <scope>NUCLEOTIDE SEQUENCE</scope>
</reference>
<evidence type="ECO:0000313" key="4">
    <source>
        <dbReference type="EMBL" id="CAB5071200.1"/>
    </source>
</evidence>
<name>A0A6J6R5R6_9ZZZZ</name>
<evidence type="ECO:0000313" key="3">
    <source>
        <dbReference type="EMBL" id="CAB5040450.1"/>
    </source>
</evidence>
<dbReference type="InterPro" id="IPR006059">
    <property type="entry name" value="SBP"/>
</dbReference>
<dbReference type="Pfam" id="PF01547">
    <property type="entry name" value="SBP_bac_1"/>
    <property type="match status" value="1"/>
</dbReference>
<accession>A0A6J6R5R6</accession>
<organism evidence="1">
    <name type="scientific">freshwater metagenome</name>
    <dbReference type="NCBI Taxonomy" id="449393"/>
    <lineage>
        <taxon>unclassified sequences</taxon>
        <taxon>metagenomes</taxon>
        <taxon>ecological metagenomes</taxon>
    </lineage>
</organism>
<dbReference type="PANTHER" id="PTHR43649:SF12">
    <property type="entry name" value="DIACETYLCHITOBIOSE BINDING PROTEIN DASA"/>
    <property type="match status" value="1"/>
</dbReference>
<dbReference type="EMBL" id="CAEZYI010000021">
    <property type="protein sequence ID" value="CAB4718376.1"/>
    <property type="molecule type" value="Genomic_DNA"/>
</dbReference>
<gene>
    <name evidence="1" type="ORF">UFOPK2662_00532</name>
    <name evidence="2" type="ORF">UFOPK2942_00281</name>
    <name evidence="3" type="ORF">UFOPK4242_00332</name>
    <name evidence="4" type="ORF">UFOPK4382_00118</name>
</gene>
<proteinExistence type="predicted"/>
<protein>
    <submittedName>
        <fullName evidence="1">Unannotated protein</fullName>
    </submittedName>
</protein>
<dbReference type="InterPro" id="IPR050490">
    <property type="entry name" value="Bact_solute-bd_prot1"/>
</dbReference>
<evidence type="ECO:0000313" key="1">
    <source>
        <dbReference type="EMBL" id="CAB4718376.1"/>
    </source>
</evidence>
<dbReference type="EMBL" id="CAFBQC010000009">
    <property type="protein sequence ID" value="CAB5040450.1"/>
    <property type="molecule type" value="Genomic_DNA"/>
</dbReference>
<dbReference type="EMBL" id="CAFAAA010000004">
    <property type="protein sequence ID" value="CAB4774572.1"/>
    <property type="molecule type" value="Genomic_DNA"/>
</dbReference>
<sequence>MLSKLNVSKVGLKLIALGSVAALAVSLISLPTAANAESVATTLTKNKITLVIADETGFPLTDKLAEEFTKQHPNVKFKINRDSFANLTANSPRLLASNNAPDLIRLPTIGDTVKNKLLLNLDPYVKAYGWDKWSAAQLSGLRVNSKNVRGSGNLYQLGLGYSITGVFMNLNHAKTLGITAPPESLAEFEADLAKAKAANILPIMAGDKDGVVNFAVQALINTYGDRQKLSDWIYNVPGATYNTPGAIKGADKIREWADKGYFPEDINAIDYFTFITRFQNGEGLFEFNGNWEAANVQAKLGANSKFFLFPSLNKGGKHVAMGAANSFSVPAKSKNKTAIVYFLNWIHTNAAARQITLDVTGATPGGDPKTALPKVAAGSLIEDGLKMAAQLSKDNGYIDFMANATAGIYANAIIPQSQLLVGSKITGKDFVTAVQESYAKELGR</sequence>
<dbReference type="PANTHER" id="PTHR43649">
    <property type="entry name" value="ARABINOSE-BINDING PROTEIN-RELATED"/>
    <property type="match status" value="1"/>
</dbReference>